<dbReference type="EMBL" id="JASPKZ010008050">
    <property type="protein sequence ID" value="KAJ9581024.1"/>
    <property type="molecule type" value="Genomic_DNA"/>
</dbReference>
<gene>
    <name evidence="1" type="ORF">L9F63_023778</name>
</gene>
<evidence type="ECO:0000313" key="2">
    <source>
        <dbReference type="Proteomes" id="UP001233999"/>
    </source>
</evidence>
<feature type="non-terminal residue" evidence="1">
    <location>
        <position position="1"/>
    </location>
</feature>
<name>A0AAD8E8W5_DIPPU</name>
<proteinExistence type="predicted"/>
<keyword evidence="2" id="KW-1185">Reference proteome</keyword>
<sequence length="88" mass="10939">YFKYRLSIFYPPENEVFLRKRSVFEKTKTKTKTKYFLRSDLGLINEVFLKNEVFLRSDFVLIVIREMTLFNFQNENEVFLRKRKRKRS</sequence>
<dbReference type="AlphaFoldDB" id="A0AAD8E8W5"/>
<accession>A0AAD8E8W5</accession>
<comment type="caution">
    <text evidence="1">The sequence shown here is derived from an EMBL/GenBank/DDBJ whole genome shotgun (WGS) entry which is preliminary data.</text>
</comment>
<organism evidence="1 2">
    <name type="scientific">Diploptera punctata</name>
    <name type="common">Pacific beetle cockroach</name>
    <dbReference type="NCBI Taxonomy" id="6984"/>
    <lineage>
        <taxon>Eukaryota</taxon>
        <taxon>Metazoa</taxon>
        <taxon>Ecdysozoa</taxon>
        <taxon>Arthropoda</taxon>
        <taxon>Hexapoda</taxon>
        <taxon>Insecta</taxon>
        <taxon>Pterygota</taxon>
        <taxon>Neoptera</taxon>
        <taxon>Polyneoptera</taxon>
        <taxon>Dictyoptera</taxon>
        <taxon>Blattodea</taxon>
        <taxon>Blaberoidea</taxon>
        <taxon>Blaberidae</taxon>
        <taxon>Diplopterinae</taxon>
        <taxon>Diploptera</taxon>
    </lineage>
</organism>
<evidence type="ECO:0000313" key="1">
    <source>
        <dbReference type="EMBL" id="KAJ9581024.1"/>
    </source>
</evidence>
<feature type="non-terminal residue" evidence="1">
    <location>
        <position position="88"/>
    </location>
</feature>
<dbReference type="Proteomes" id="UP001233999">
    <property type="component" value="Unassembled WGS sequence"/>
</dbReference>
<protein>
    <recommendedName>
        <fullName evidence="3">Ycf1</fullName>
    </recommendedName>
</protein>
<reference evidence="1" key="2">
    <citation type="submission" date="2023-05" db="EMBL/GenBank/DDBJ databases">
        <authorList>
            <person name="Fouks B."/>
        </authorList>
    </citation>
    <scope>NUCLEOTIDE SEQUENCE</scope>
    <source>
        <strain evidence="1">Stay&amp;Tobe</strain>
        <tissue evidence="1">Testes</tissue>
    </source>
</reference>
<evidence type="ECO:0008006" key="3">
    <source>
        <dbReference type="Google" id="ProtNLM"/>
    </source>
</evidence>
<reference evidence="1" key="1">
    <citation type="journal article" date="2023" name="IScience">
        <title>Live-bearing cockroach genome reveals convergent evolutionary mechanisms linked to viviparity in insects and beyond.</title>
        <authorList>
            <person name="Fouks B."/>
            <person name="Harrison M.C."/>
            <person name="Mikhailova A.A."/>
            <person name="Marchal E."/>
            <person name="English S."/>
            <person name="Carruthers M."/>
            <person name="Jennings E.C."/>
            <person name="Chiamaka E.L."/>
            <person name="Frigard R.A."/>
            <person name="Pippel M."/>
            <person name="Attardo G.M."/>
            <person name="Benoit J.B."/>
            <person name="Bornberg-Bauer E."/>
            <person name="Tobe S.S."/>
        </authorList>
    </citation>
    <scope>NUCLEOTIDE SEQUENCE</scope>
    <source>
        <strain evidence="1">Stay&amp;Tobe</strain>
    </source>
</reference>